<comment type="subcellular location">
    <subcellularLocation>
        <location evidence="1">Membrane</location>
        <topology evidence="1">Single-pass type I membrane protein</topology>
    </subcellularLocation>
</comment>
<dbReference type="SUPFAM" id="SSF49265">
    <property type="entry name" value="Fibronectin type III"/>
    <property type="match status" value="2"/>
</dbReference>
<evidence type="ECO:0000256" key="9">
    <source>
        <dbReference type="SAM" id="Phobius"/>
    </source>
</evidence>
<organism evidence="12 13">
    <name type="scientific">Triplophysa rosa</name>
    <name type="common">Cave loach</name>
    <dbReference type="NCBI Taxonomy" id="992332"/>
    <lineage>
        <taxon>Eukaryota</taxon>
        <taxon>Metazoa</taxon>
        <taxon>Chordata</taxon>
        <taxon>Craniata</taxon>
        <taxon>Vertebrata</taxon>
        <taxon>Euteleostomi</taxon>
        <taxon>Actinopterygii</taxon>
        <taxon>Neopterygii</taxon>
        <taxon>Teleostei</taxon>
        <taxon>Ostariophysi</taxon>
        <taxon>Cypriniformes</taxon>
        <taxon>Nemacheilidae</taxon>
        <taxon>Triplophysa</taxon>
    </lineage>
</organism>
<keyword evidence="5 9" id="KW-0472">Membrane</keyword>
<keyword evidence="13" id="KW-1185">Reference proteome</keyword>
<evidence type="ECO:0000259" key="11">
    <source>
        <dbReference type="PROSITE" id="PS50853"/>
    </source>
</evidence>
<feature type="domain" description="Fibronectin type-III" evidence="11">
    <location>
        <begin position="129"/>
        <end position="234"/>
    </location>
</feature>
<evidence type="ECO:0000256" key="3">
    <source>
        <dbReference type="ARBA" id="ARBA00022729"/>
    </source>
</evidence>
<keyword evidence="3 10" id="KW-0732">Signal</keyword>
<dbReference type="InterPro" id="IPR013783">
    <property type="entry name" value="Ig-like_fold"/>
</dbReference>
<comment type="caution">
    <text evidence="12">The sequence shown here is derived from an EMBL/GenBank/DDBJ whole genome shotgun (WGS) entry which is preliminary data.</text>
</comment>
<name>A0A9W7WZN4_TRIRA</name>
<dbReference type="PROSITE" id="PS50853">
    <property type="entry name" value="FN3"/>
    <property type="match status" value="1"/>
</dbReference>
<dbReference type="Pfam" id="PF09067">
    <property type="entry name" value="EpoR_lig-bind"/>
    <property type="match status" value="1"/>
</dbReference>
<keyword evidence="2 9" id="KW-0812">Transmembrane</keyword>
<dbReference type="InterPro" id="IPR036116">
    <property type="entry name" value="FN3_sf"/>
</dbReference>
<dbReference type="GO" id="GO:0009897">
    <property type="term" value="C:external side of plasma membrane"/>
    <property type="evidence" value="ECO:0007669"/>
    <property type="project" value="TreeGrafter"/>
</dbReference>
<keyword evidence="4 9" id="KW-1133">Transmembrane helix</keyword>
<keyword evidence="6 12" id="KW-0675">Receptor</keyword>
<dbReference type="PANTHER" id="PTHR23037">
    <property type="entry name" value="CYTOKINE RECEPTOR"/>
    <property type="match status" value="1"/>
</dbReference>
<reference evidence="12" key="1">
    <citation type="submission" date="2021-02" db="EMBL/GenBank/DDBJ databases">
        <title>Comparative genomics reveals that relaxation of natural selection precedes convergent phenotypic evolution of cavefish.</title>
        <authorList>
            <person name="Peng Z."/>
        </authorList>
    </citation>
    <scope>NUCLEOTIDE SEQUENCE</scope>
    <source>
        <tissue evidence="12">Muscle</tissue>
    </source>
</reference>
<evidence type="ECO:0000313" key="12">
    <source>
        <dbReference type="EMBL" id="KAI7811447.1"/>
    </source>
</evidence>
<dbReference type="Gene3D" id="2.60.40.10">
    <property type="entry name" value="Immunoglobulins"/>
    <property type="match status" value="2"/>
</dbReference>
<sequence>MLFVLLTLHWTTLITALHESSRTAGRQNDVVRPNISKCRSSNMEDFTCHWNPLDREENVTYTFLYTIEKDVFQECPDYVTAGPNSCHFDAKHTQVWQVYCMNVTAHTRSGPITSPLLCIDVVEIVETDPPFNLSYSMLNKSGDESGQTILVSWLYPCAPDVNTGWLTLVYDLRYRHLSEPDQWKVKERLRETHLELLDLPMGSYELMVRCRSDKSKLWSRWSDPIYFTVTTGRLLVHMLVIMLVTAIAVMTFLIIGFGLIPQGKRIKAYLLSPIPKPRIRGLDPMLIKKGKIDEINQHFSTFHSYKPPQYSMETWYQVSLDASPAAALNGLMSYFKQEDRAAPQHQPFLQTNQSGPTEHDASYCRTPAEVDKPHQNTAEAWPEPSHTHPELVSFPGMDYSMILNPAPAESAVTQPSPLDFYTCVGEMTLCGAVHLVPCLPESMKSTAYLQFKDGAAEPDKSIQLAAFVERKIDEMFGADDTGETTDQRECDVPLLPNSDDKH</sequence>
<dbReference type="GO" id="GO:0004896">
    <property type="term" value="F:cytokine receptor activity"/>
    <property type="evidence" value="ECO:0007669"/>
    <property type="project" value="TreeGrafter"/>
</dbReference>
<evidence type="ECO:0000313" key="13">
    <source>
        <dbReference type="Proteomes" id="UP001059041"/>
    </source>
</evidence>
<evidence type="ECO:0000256" key="10">
    <source>
        <dbReference type="SAM" id="SignalP"/>
    </source>
</evidence>
<evidence type="ECO:0000256" key="6">
    <source>
        <dbReference type="ARBA" id="ARBA00023170"/>
    </source>
</evidence>
<dbReference type="InterPro" id="IPR015152">
    <property type="entry name" value="Growth/epo_recpt_lig-bind"/>
</dbReference>
<gene>
    <name evidence="12" type="ORF">IRJ41_016461</name>
</gene>
<dbReference type="AlphaFoldDB" id="A0A9W7WZN4"/>
<evidence type="ECO:0000256" key="5">
    <source>
        <dbReference type="ARBA" id="ARBA00023136"/>
    </source>
</evidence>
<keyword evidence="7" id="KW-0325">Glycoprotein</keyword>
<feature type="region of interest" description="Disordered" evidence="8">
    <location>
        <begin position="477"/>
        <end position="502"/>
    </location>
</feature>
<protein>
    <submittedName>
        <fullName evidence="12">Prolactin receptor-like</fullName>
    </submittedName>
</protein>
<feature type="chain" id="PRO_5040771000" evidence="10">
    <location>
        <begin position="17"/>
        <end position="502"/>
    </location>
</feature>
<evidence type="ECO:0000256" key="7">
    <source>
        <dbReference type="ARBA" id="ARBA00023180"/>
    </source>
</evidence>
<dbReference type="InterPro" id="IPR003961">
    <property type="entry name" value="FN3_dom"/>
</dbReference>
<accession>A0A9W7WZN4</accession>
<dbReference type="Proteomes" id="UP001059041">
    <property type="component" value="Linkage Group LG4"/>
</dbReference>
<evidence type="ECO:0000256" key="1">
    <source>
        <dbReference type="ARBA" id="ARBA00004479"/>
    </source>
</evidence>
<feature type="transmembrane region" description="Helical" evidence="9">
    <location>
        <begin position="234"/>
        <end position="260"/>
    </location>
</feature>
<dbReference type="EMBL" id="JAFHDT010000004">
    <property type="protein sequence ID" value="KAI7811447.1"/>
    <property type="molecule type" value="Genomic_DNA"/>
</dbReference>
<evidence type="ECO:0000256" key="2">
    <source>
        <dbReference type="ARBA" id="ARBA00022692"/>
    </source>
</evidence>
<proteinExistence type="predicted"/>
<evidence type="ECO:0000256" key="4">
    <source>
        <dbReference type="ARBA" id="ARBA00022989"/>
    </source>
</evidence>
<feature type="signal peptide" evidence="10">
    <location>
        <begin position="1"/>
        <end position="16"/>
    </location>
</feature>
<dbReference type="PANTHER" id="PTHR23037:SF46">
    <property type="entry name" value="INTERLEUKIN 5 RECEPTOR SUBUNIT ALPHA"/>
    <property type="match status" value="1"/>
</dbReference>
<evidence type="ECO:0000256" key="8">
    <source>
        <dbReference type="SAM" id="MobiDB-lite"/>
    </source>
</evidence>